<proteinExistence type="inferred from homology"/>
<dbReference type="PROSITE" id="PS50889">
    <property type="entry name" value="S4"/>
    <property type="match status" value="1"/>
</dbReference>
<dbReference type="PROSITE" id="PS01129">
    <property type="entry name" value="PSI_RLU"/>
    <property type="match status" value="1"/>
</dbReference>
<sequence length="298" mass="34292">MRQYKLSWIVKSSENEKTIKQFLVEKQISRRALTKIKFQGGSIKVNGIEKNVRYVLKFGDRLEVEFPEEAKNEQLTKENIPLDILYEDRDLLVVNKPPQMNTIPSREHPGGSIANALAYYYEQKGISAAVHIVTRLDRNTSGLLLVAKHRHAHHLCSILQQKNEIARSYEGVASGVFSKKEDVIDAPIGRKLSSIIEREVRDDGKRAVTKYEVLQQFHDAAHVKIWLETGRTHQIRVHFSYIGHPLLGDELYGGPTDLMKRQALHCSELRFFHPFLHKELHFNAPLPLDLKQVLHLLE</sequence>
<dbReference type="CDD" id="cd02869">
    <property type="entry name" value="PseudoU_synth_RluA_like"/>
    <property type="match status" value="1"/>
</dbReference>
<dbReference type="InterPro" id="IPR006145">
    <property type="entry name" value="PsdUridine_synth_RsuA/RluA"/>
</dbReference>
<keyword evidence="7" id="KW-1185">Reference proteome</keyword>
<dbReference type="GO" id="GO:0160140">
    <property type="term" value="F:23S rRNA pseudouridine(1911/1915/1917) synthase activity"/>
    <property type="evidence" value="ECO:0007669"/>
    <property type="project" value="UniProtKB-EC"/>
</dbReference>
<comment type="catalytic activity">
    <reaction evidence="1 4">
        <text>a uridine in RNA = a pseudouridine in RNA</text>
        <dbReference type="Rhea" id="RHEA:48348"/>
        <dbReference type="Rhea" id="RHEA-COMP:12068"/>
        <dbReference type="Rhea" id="RHEA-COMP:12069"/>
        <dbReference type="ChEBI" id="CHEBI:65314"/>
        <dbReference type="ChEBI" id="CHEBI:65315"/>
    </reaction>
</comment>
<dbReference type="NCBIfam" id="TIGR00005">
    <property type="entry name" value="rluA_subfam"/>
    <property type="match status" value="1"/>
</dbReference>
<evidence type="ECO:0000313" key="6">
    <source>
        <dbReference type="EMBL" id="MBM7717351.1"/>
    </source>
</evidence>
<evidence type="ECO:0000259" key="5">
    <source>
        <dbReference type="Pfam" id="PF00849"/>
    </source>
</evidence>
<comment type="caution">
    <text evidence="6">The sequence shown here is derived from an EMBL/GenBank/DDBJ whole genome shotgun (WGS) entry which is preliminary data.</text>
</comment>
<dbReference type="Proteomes" id="UP000823485">
    <property type="component" value="Unassembled WGS sequence"/>
</dbReference>
<organism evidence="6 7">
    <name type="scientific">Siminovitchia thermophila</name>
    <dbReference type="NCBI Taxonomy" id="1245522"/>
    <lineage>
        <taxon>Bacteria</taxon>
        <taxon>Bacillati</taxon>
        <taxon>Bacillota</taxon>
        <taxon>Bacilli</taxon>
        <taxon>Bacillales</taxon>
        <taxon>Bacillaceae</taxon>
        <taxon>Siminovitchia</taxon>
    </lineage>
</organism>
<evidence type="ECO:0000256" key="2">
    <source>
        <dbReference type="ARBA" id="ARBA00010876"/>
    </source>
</evidence>
<dbReference type="RefSeq" id="WP_077110291.1">
    <property type="nucleotide sequence ID" value="NZ_JAFBFH010000044.1"/>
</dbReference>
<evidence type="ECO:0000256" key="1">
    <source>
        <dbReference type="ARBA" id="ARBA00000073"/>
    </source>
</evidence>
<comment type="similarity">
    <text evidence="2 4">Belongs to the pseudouridine synthase RluA family.</text>
</comment>
<dbReference type="Gene3D" id="3.30.2350.10">
    <property type="entry name" value="Pseudouridine synthase"/>
    <property type="match status" value="1"/>
</dbReference>
<dbReference type="InterPro" id="IPR006224">
    <property type="entry name" value="PsdUridine_synth_RluA-like_CS"/>
</dbReference>
<evidence type="ECO:0000256" key="3">
    <source>
        <dbReference type="PROSITE-ProRule" id="PRU00182"/>
    </source>
</evidence>
<evidence type="ECO:0000313" key="7">
    <source>
        <dbReference type="Proteomes" id="UP000823485"/>
    </source>
</evidence>
<dbReference type="PANTHER" id="PTHR21600">
    <property type="entry name" value="MITOCHONDRIAL RNA PSEUDOURIDINE SYNTHASE"/>
    <property type="match status" value="1"/>
</dbReference>
<dbReference type="Pfam" id="PF00849">
    <property type="entry name" value="PseudoU_synth_2"/>
    <property type="match status" value="1"/>
</dbReference>
<protein>
    <recommendedName>
        <fullName evidence="4">Pseudouridine synthase</fullName>
        <ecNumber evidence="4">5.4.99.-</ecNumber>
    </recommendedName>
</protein>
<name>A0ABS2RCG6_9BACI</name>
<dbReference type="EMBL" id="JAFBFH010000044">
    <property type="protein sequence ID" value="MBM7717351.1"/>
    <property type="molecule type" value="Genomic_DNA"/>
</dbReference>
<dbReference type="InterPro" id="IPR050188">
    <property type="entry name" value="RluA_PseudoU_synthase"/>
</dbReference>
<keyword evidence="4 6" id="KW-0413">Isomerase</keyword>
<comment type="function">
    <text evidence="4">Responsible for synthesis of pseudouridine from uracil.</text>
</comment>
<feature type="domain" description="Pseudouridine synthase RsuA/RluA-like" evidence="5">
    <location>
        <begin position="90"/>
        <end position="240"/>
    </location>
</feature>
<gene>
    <name evidence="6" type="ORF">JOC94_004378</name>
</gene>
<dbReference type="SUPFAM" id="SSF55120">
    <property type="entry name" value="Pseudouridine synthase"/>
    <property type="match status" value="1"/>
</dbReference>
<evidence type="ECO:0000256" key="4">
    <source>
        <dbReference type="RuleBase" id="RU362028"/>
    </source>
</evidence>
<dbReference type="EC" id="5.4.99.-" evidence="4"/>
<dbReference type="InterPro" id="IPR006225">
    <property type="entry name" value="PsdUridine_synth_RluC/D"/>
</dbReference>
<dbReference type="PANTHER" id="PTHR21600:SF35">
    <property type="entry name" value="PSEUDOURIDINE SYNTHASE"/>
    <property type="match status" value="1"/>
</dbReference>
<accession>A0ABS2RCG6</accession>
<reference evidence="6 7" key="1">
    <citation type="submission" date="2021-01" db="EMBL/GenBank/DDBJ databases">
        <title>Genomic Encyclopedia of Type Strains, Phase IV (KMG-IV): sequencing the most valuable type-strain genomes for metagenomic binning, comparative biology and taxonomic classification.</title>
        <authorList>
            <person name="Goeker M."/>
        </authorList>
    </citation>
    <scope>NUCLEOTIDE SEQUENCE [LARGE SCALE GENOMIC DNA]</scope>
    <source>
        <strain evidence="6 7">DSM 105453</strain>
    </source>
</reference>
<dbReference type="InterPro" id="IPR020103">
    <property type="entry name" value="PsdUridine_synth_cat_dom_sf"/>
</dbReference>
<keyword evidence="3" id="KW-0694">RNA-binding</keyword>